<keyword evidence="2" id="KW-0812">Transmembrane</keyword>
<feature type="compositionally biased region" description="Basic and acidic residues" evidence="1">
    <location>
        <begin position="101"/>
        <end position="120"/>
    </location>
</feature>
<proteinExistence type="predicted"/>
<name>W7SZP0_9STRA</name>
<feature type="region of interest" description="Disordered" evidence="1">
    <location>
        <begin position="94"/>
        <end position="120"/>
    </location>
</feature>
<evidence type="ECO:0000313" key="3">
    <source>
        <dbReference type="EMBL" id="EWM20320.1"/>
    </source>
</evidence>
<dbReference type="Proteomes" id="UP000019335">
    <property type="component" value="Unassembled WGS sequence"/>
</dbReference>
<feature type="transmembrane region" description="Helical" evidence="2">
    <location>
        <begin position="49"/>
        <end position="70"/>
    </location>
</feature>
<keyword evidence="2" id="KW-0472">Membrane</keyword>
<dbReference type="EMBL" id="AZIL01003200">
    <property type="protein sequence ID" value="EWM20320.1"/>
    <property type="molecule type" value="Genomic_DNA"/>
</dbReference>
<evidence type="ECO:0000256" key="1">
    <source>
        <dbReference type="SAM" id="MobiDB-lite"/>
    </source>
</evidence>
<organism evidence="3 4">
    <name type="scientific">Nannochloropsis gaditana</name>
    <dbReference type="NCBI Taxonomy" id="72520"/>
    <lineage>
        <taxon>Eukaryota</taxon>
        <taxon>Sar</taxon>
        <taxon>Stramenopiles</taxon>
        <taxon>Ochrophyta</taxon>
        <taxon>Eustigmatophyceae</taxon>
        <taxon>Eustigmatales</taxon>
        <taxon>Monodopsidaceae</taxon>
        <taxon>Nannochloropsis</taxon>
    </lineage>
</organism>
<reference evidence="3 4" key="1">
    <citation type="journal article" date="2014" name="Mol. Plant">
        <title>Chromosome Scale Genome Assembly and Transcriptome Profiling of Nannochloropsis gaditana in Nitrogen Depletion.</title>
        <authorList>
            <person name="Corteggiani Carpinelli E."/>
            <person name="Telatin A."/>
            <person name="Vitulo N."/>
            <person name="Forcato C."/>
            <person name="D'Angelo M."/>
            <person name="Schiavon R."/>
            <person name="Vezzi A."/>
            <person name="Giacometti G.M."/>
            <person name="Morosinotto T."/>
            <person name="Valle G."/>
        </authorList>
    </citation>
    <scope>NUCLEOTIDE SEQUENCE [LARGE SCALE GENOMIC DNA]</scope>
    <source>
        <strain evidence="3 4">B-31</strain>
    </source>
</reference>
<protein>
    <submittedName>
        <fullName evidence="3">Uncharacterized protein</fullName>
    </submittedName>
</protein>
<evidence type="ECO:0000313" key="4">
    <source>
        <dbReference type="Proteomes" id="UP000019335"/>
    </source>
</evidence>
<comment type="caution">
    <text evidence="3">The sequence shown here is derived from an EMBL/GenBank/DDBJ whole genome shotgun (WGS) entry which is preliminary data.</text>
</comment>
<gene>
    <name evidence="3" type="ORF">Naga_101747g1</name>
</gene>
<accession>W7SZP0</accession>
<sequence>MQQDDPSHTHACILSSHTQHPPPCLRGGIAITLLPGILAPSLHFRVRSAHVYLGQFLFLVLLTASLGSIVNTSSGAGRKHPEGREREFQLAFHLHPGGRGGRKEGREEEGRQVRARPRERSMAMLPSLASAASPSDTVDGLMRPATLPRAIIFRPGRHSVVP</sequence>
<keyword evidence="2" id="KW-1133">Transmembrane helix</keyword>
<dbReference type="AlphaFoldDB" id="W7SZP0"/>
<evidence type="ECO:0000256" key="2">
    <source>
        <dbReference type="SAM" id="Phobius"/>
    </source>
</evidence>
<keyword evidence="4" id="KW-1185">Reference proteome</keyword>